<dbReference type="AlphaFoldDB" id="A0A2D0NIP4"/>
<reference evidence="3 4" key="1">
    <citation type="submission" date="2017-10" db="EMBL/GenBank/DDBJ databases">
        <title>The draft genome sequence of Lewinella nigricans NBRC 102662.</title>
        <authorList>
            <person name="Wang K."/>
        </authorList>
    </citation>
    <scope>NUCLEOTIDE SEQUENCE [LARGE SCALE GENOMIC DNA]</scope>
    <source>
        <strain evidence="3 4">NBRC 102662</strain>
    </source>
</reference>
<evidence type="ECO:0000256" key="2">
    <source>
        <dbReference type="ARBA" id="ARBA00022737"/>
    </source>
</evidence>
<accession>A0A2D0NIP4</accession>
<dbReference type="InterPro" id="IPR015915">
    <property type="entry name" value="Kelch-typ_b-propeller"/>
</dbReference>
<evidence type="ECO:0000256" key="1">
    <source>
        <dbReference type="ARBA" id="ARBA00022441"/>
    </source>
</evidence>
<gene>
    <name evidence="3" type="ORF">CRP01_00240</name>
</gene>
<organism evidence="3 4">
    <name type="scientific">Flavilitoribacter nigricans (strain ATCC 23147 / DSM 23189 / NBRC 102662 / NCIMB 1420 / SS-2)</name>
    <name type="common">Lewinella nigricans</name>
    <dbReference type="NCBI Taxonomy" id="1122177"/>
    <lineage>
        <taxon>Bacteria</taxon>
        <taxon>Pseudomonadati</taxon>
        <taxon>Bacteroidota</taxon>
        <taxon>Saprospiria</taxon>
        <taxon>Saprospirales</taxon>
        <taxon>Lewinellaceae</taxon>
        <taxon>Flavilitoribacter</taxon>
    </lineage>
</organism>
<dbReference type="RefSeq" id="WP_099147967.1">
    <property type="nucleotide sequence ID" value="NZ_PDUD01000001.1"/>
</dbReference>
<sequence length="333" mass="37010">MSNNRVGIRLLCLFLPVFFLFSPAGWSQTGNWEIAGSSDGSTLIKRTEAAFVRVKSRFYLMGSRGIKPISIYDARKNTWTEGAAPPIEIHHFQPVNYRNKIYVIGALTGGYPGETPVPYILIYDPVLDAWSKGPDIPTHRLRGSTGVTVYRNRIYIAAGIKDGHRGDHKNWLDVFDPRTGEWLELPDAPHARDHFQAIAAKGRIYLIGGRRSESEKDIFANLEPAVDVFDLRTGSWSTLEEPLPTPRAGNYLALYGKKQIVVLGGETGDQEAAHSETEVLDVENHEWSRWASMVQGRHGTGAVVYRNKIFVASGCGKKGGAPEVPTMEVFEKN</sequence>
<dbReference type="Pfam" id="PF24681">
    <property type="entry name" value="Kelch_KLHDC2_KLHL20_DRC7"/>
    <property type="match status" value="1"/>
</dbReference>
<comment type="caution">
    <text evidence="3">The sequence shown here is derived from an EMBL/GenBank/DDBJ whole genome shotgun (WGS) entry which is preliminary data.</text>
</comment>
<dbReference type="OrthoDB" id="996574at2"/>
<keyword evidence="2" id="KW-0677">Repeat</keyword>
<dbReference type="SUPFAM" id="SSF117281">
    <property type="entry name" value="Kelch motif"/>
    <property type="match status" value="1"/>
</dbReference>
<dbReference type="Gene3D" id="2.120.10.80">
    <property type="entry name" value="Kelch-type beta propeller"/>
    <property type="match status" value="2"/>
</dbReference>
<proteinExistence type="predicted"/>
<evidence type="ECO:0000313" key="3">
    <source>
        <dbReference type="EMBL" id="PHN08375.1"/>
    </source>
</evidence>
<dbReference type="SMART" id="SM00612">
    <property type="entry name" value="Kelch"/>
    <property type="match status" value="4"/>
</dbReference>
<dbReference type="Proteomes" id="UP000223913">
    <property type="component" value="Unassembled WGS sequence"/>
</dbReference>
<dbReference type="PANTHER" id="PTHR24412">
    <property type="entry name" value="KELCH PROTEIN"/>
    <property type="match status" value="1"/>
</dbReference>
<evidence type="ECO:0000313" key="4">
    <source>
        <dbReference type="Proteomes" id="UP000223913"/>
    </source>
</evidence>
<keyword evidence="4" id="KW-1185">Reference proteome</keyword>
<dbReference type="PANTHER" id="PTHR24412:SF489">
    <property type="entry name" value="RING FINGER DOMAIN AND KELCH REPEAT-CONTAINING PROTEIN DDB_G0271372"/>
    <property type="match status" value="1"/>
</dbReference>
<dbReference type="InterPro" id="IPR006652">
    <property type="entry name" value="Kelch_1"/>
</dbReference>
<protein>
    <submittedName>
        <fullName evidence="3">Galactose oxidase</fullName>
    </submittedName>
</protein>
<name>A0A2D0NIP4_FLAN2</name>
<keyword evidence="1" id="KW-0880">Kelch repeat</keyword>
<dbReference type="EMBL" id="PDUD01000001">
    <property type="protein sequence ID" value="PHN08375.1"/>
    <property type="molecule type" value="Genomic_DNA"/>
</dbReference>